<keyword evidence="7 9" id="KW-0472">Membrane</keyword>
<evidence type="ECO:0000256" key="3">
    <source>
        <dbReference type="ARBA" id="ARBA00022475"/>
    </source>
</evidence>
<keyword evidence="11" id="KW-0614">Plasmid</keyword>
<feature type="transmembrane region" description="Helical" evidence="9">
    <location>
        <begin position="220"/>
        <end position="244"/>
    </location>
</feature>
<evidence type="ECO:0008006" key="12">
    <source>
        <dbReference type="Google" id="ProtNLM"/>
    </source>
</evidence>
<evidence type="ECO:0000256" key="1">
    <source>
        <dbReference type="ARBA" id="ARBA00004429"/>
    </source>
</evidence>
<geneLocation type="plasmid" evidence="10">
    <name>pSE5369-VIM</name>
</geneLocation>
<keyword evidence="3" id="KW-1003">Cell membrane</keyword>
<dbReference type="EMBL" id="MN894888">
    <property type="protein sequence ID" value="QLG05068.1"/>
    <property type="molecule type" value="Genomic_DNA"/>
</dbReference>
<sequence length="321" mass="32892">MSFALSAIAVAFAVGFAMKRAGLCTYAAAEDIVQHGDPGRLLVFVGATAWAALVVVPLNWLFPGLFALSDSHGLWLTALLGGLVMGLGAHLNRGCMFGTFVQLVSGNLTYLGTLAGISLGVILVDQLLGLVAPALNRTSALVGPGAAAALWLTPLGLFALAMLVRPAVIERLWARSETAVATVLVAGIGGGTLYVAVAGWDYASVVAGTTRVALDARVSGLTLLAASCTLAQIVGGIVAALSSGSFRLQWPRSRPLIGNILGGTLMGGAAAMVPGGNDGMLLTGIPSLAPHSIISFSFIVIAMLALVYLLHRRPVKQTQPE</sequence>
<comment type="similarity">
    <text evidence="8">Belongs to the TsuA/YedE (TC 9.B.102) family.</text>
</comment>
<protein>
    <recommendedName>
        <fullName evidence="12">YeeE/YedE family protein</fullName>
    </recommendedName>
</protein>
<evidence type="ECO:0000313" key="10">
    <source>
        <dbReference type="EMBL" id="QLG05068.1"/>
    </source>
</evidence>
<evidence type="ECO:0000256" key="6">
    <source>
        <dbReference type="ARBA" id="ARBA00022989"/>
    </source>
</evidence>
<name>A0A7S6G5C1_PSEAI</name>
<dbReference type="GO" id="GO:0005886">
    <property type="term" value="C:plasma membrane"/>
    <property type="evidence" value="ECO:0007669"/>
    <property type="project" value="UniProtKB-SubCell"/>
</dbReference>
<dbReference type="PANTHER" id="PTHR30574:SF1">
    <property type="entry name" value="SULPHUR TRANSPORT DOMAIN-CONTAINING PROTEIN"/>
    <property type="match status" value="1"/>
</dbReference>
<dbReference type="RefSeq" id="WP_199866716.1">
    <property type="nucleotide sequence ID" value="NZ_CP081348.1"/>
</dbReference>
<keyword evidence="4" id="KW-0997">Cell inner membrane</keyword>
<keyword evidence="5 9" id="KW-0812">Transmembrane</keyword>
<evidence type="ECO:0000256" key="5">
    <source>
        <dbReference type="ARBA" id="ARBA00022692"/>
    </source>
</evidence>
<feature type="transmembrane region" description="Helical" evidence="9">
    <location>
        <begin position="180"/>
        <end position="200"/>
    </location>
</feature>
<dbReference type="Pfam" id="PF04143">
    <property type="entry name" value="Sulf_transp"/>
    <property type="match status" value="1"/>
</dbReference>
<dbReference type="AlphaFoldDB" id="A0A7S6G5C1"/>
<feature type="transmembrane region" description="Helical" evidence="9">
    <location>
        <begin position="148"/>
        <end position="168"/>
    </location>
</feature>
<feature type="transmembrane region" description="Helical" evidence="9">
    <location>
        <begin position="288"/>
        <end position="310"/>
    </location>
</feature>
<keyword evidence="6 9" id="KW-1133">Transmembrane helix</keyword>
<reference evidence="11" key="2">
    <citation type="submission" date="2019-12" db="EMBL/GenBank/DDBJ databases">
        <title>Compelete sequence of pSE5416-KPC.</title>
        <authorList>
            <person name="Zhou D."/>
        </authorList>
    </citation>
    <scope>NUCLEOTIDE SEQUENCE</scope>
    <source>
        <strain evidence="11">SE5416</strain>
        <plasmid evidence="11">pSE5416-KPC</plasmid>
    </source>
</reference>
<dbReference type="InterPro" id="IPR007272">
    <property type="entry name" value="Sulf_transp_TsuA/YedE"/>
</dbReference>
<evidence type="ECO:0000256" key="8">
    <source>
        <dbReference type="ARBA" id="ARBA00035655"/>
    </source>
</evidence>
<accession>A0A7S6G5C1</accession>
<keyword evidence="2" id="KW-0813">Transport</keyword>
<evidence type="ECO:0000256" key="2">
    <source>
        <dbReference type="ARBA" id="ARBA00022448"/>
    </source>
</evidence>
<dbReference type="EMBL" id="MN894887">
    <property type="protein sequence ID" value="QNI17585.1"/>
    <property type="molecule type" value="Genomic_DNA"/>
</dbReference>
<feature type="transmembrane region" description="Helical" evidence="9">
    <location>
        <begin position="256"/>
        <end position="276"/>
    </location>
</feature>
<comment type="subcellular location">
    <subcellularLocation>
        <location evidence="1">Cell inner membrane</location>
        <topology evidence="1">Multi-pass membrane protein</topology>
    </subcellularLocation>
</comment>
<evidence type="ECO:0000313" key="11">
    <source>
        <dbReference type="EMBL" id="QNI17585.1"/>
    </source>
</evidence>
<feature type="transmembrane region" description="Helical" evidence="9">
    <location>
        <begin position="74"/>
        <end position="91"/>
    </location>
</feature>
<feature type="transmembrane region" description="Helical" evidence="9">
    <location>
        <begin position="6"/>
        <end position="29"/>
    </location>
</feature>
<evidence type="ECO:0000256" key="7">
    <source>
        <dbReference type="ARBA" id="ARBA00023136"/>
    </source>
</evidence>
<proteinExistence type="inferred from homology"/>
<reference evidence="10" key="1">
    <citation type="submission" date="2019-12" db="EMBL/GenBank/DDBJ databases">
        <title>Compelete sequence of pSE5369-VIM.</title>
        <authorList>
            <person name="Zhou D."/>
        </authorList>
    </citation>
    <scope>NUCLEOTIDE SEQUENCE</scope>
    <source>
        <strain evidence="10">SE5369</strain>
        <plasmid evidence="10">pSE5369-VIM</plasmid>
    </source>
</reference>
<geneLocation type="plasmid" evidence="11">
    <name>pSE5416-KPC</name>
</geneLocation>
<feature type="transmembrane region" description="Helical" evidence="9">
    <location>
        <begin position="103"/>
        <end position="128"/>
    </location>
</feature>
<evidence type="ECO:0000256" key="9">
    <source>
        <dbReference type="SAM" id="Phobius"/>
    </source>
</evidence>
<dbReference type="PANTHER" id="PTHR30574">
    <property type="entry name" value="INNER MEMBRANE PROTEIN YEDE"/>
    <property type="match status" value="1"/>
</dbReference>
<feature type="transmembrane region" description="Helical" evidence="9">
    <location>
        <begin position="41"/>
        <end position="62"/>
    </location>
</feature>
<evidence type="ECO:0000256" key="4">
    <source>
        <dbReference type="ARBA" id="ARBA00022519"/>
    </source>
</evidence>
<organism evidence="11">
    <name type="scientific">Pseudomonas aeruginosa</name>
    <dbReference type="NCBI Taxonomy" id="287"/>
    <lineage>
        <taxon>Bacteria</taxon>
        <taxon>Pseudomonadati</taxon>
        <taxon>Pseudomonadota</taxon>
        <taxon>Gammaproteobacteria</taxon>
        <taxon>Pseudomonadales</taxon>
        <taxon>Pseudomonadaceae</taxon>
        <taxon>Pseudomonas</taxon>
    </lineage>
</organism>